<sequence length="671" mass="70750">MTGSTRVSQGELAGLVVAVGFVSIGSLLVFGSRSTLLLIAAPIGAIALFVVARRPVLALSIMVVIEFANLSGLLAPKTGLPIFPASLLLGLIAVGFALRDPQCRGRINGWTAVCAGLLAVYLATQAVAGIGSVDTAESVAILQRHVIDCVFVMVVLVLVQVTARPWTVAAVIVVTLAALCTLTVISQVVYGGAATFGGLSTVTTASGEMVTTLRYGGPLPDSNFWGRHLVMGLPMAAALMTRALRSARRATAAPWAIALALLLCGIYLTQSRGTFLAAGVAIVVWFVAVDRAVRRWALILIPLGVAVFAVPGVGNRMVAAFEDFTHAQVQTDIDPSVVQRISAQQQAWLMFNERPTFGFGPATFPGQVINFADRTDIAPRDPTNAPHNLYAELAAESGWVGLLGWMVVILGFLTITVLGILANPFRRDRVLAAAVCAAIVAWSVASIGLHMAYFRTFGVVLALVGALAPMWPVPAEPVRRLVHGVITWGTAGLLGFAAFWIFLSANSSAAVTARQPMTLVPAGPVDGWYAYALDIRSRAELLPTVARLLEDPRSPVDIIADPARGVLIFTATADNVDRARTDIQRAAAHAEAALHSAIGYQQYSLQTVGSMRAQTTRQPSPGTLIVAIGVGVGTMLIVRAVWLRAATRRRTGAVDDRPTTREATSVPAASP</sequence>
<dbReference type="EMBL" id="JAUHTC010000086">
    <property type="protein sequence ID" value="MDN4521093.1"/>
    <property type="molecule type" value="Genomic_DNA"/>
</dbReference>
<keyword evidence="3 6" id="KW-1133">Transmembrane helix</keyword>
<feature type="transmembrane region" description="Helical" evidence="6">
    <location>
        <begin position="274"/>
        <end position="289"/>
    </location>
</feature>
<feature type="transmembrane region" description="Helical" evidence="6">
    <location>
        <begin position="224"/>
        <end position="244"/>
    </location>
</feature>
<comment type="caution">
    <text evidence="8">The sequence shown here is derived from an EMBL/GenBank/DDBJ whole genome shotgun (WGS) entry which is preliminary data.</text>
</comment>
<feature type="transmembrane region" description="Helical" evidence="6">
    <location>
        <begin position="296"/>
        <end position="314"/>
    </location>
</feature>
<dbReference type="PANTHER" id="PTHR37422">
    <property type="entry name" value="TEICHURONIC ACID BIOSYNTHESIS PROTEIN TUAE"/>
    <property type="match status" value="1"/>
</dbReference>
<name>A0ABT8HK03_MYCAO</name>
<evidence type="ECO:0000256" key="5">
    <source>
        <dbReference type="SAM" id="MobiDB-lite"/>
    </source>
</evidence>
<feature type="transmembrane region" description="Helical" evidence="6">
    <location>
        <begin position="622"/>
        <end position="642"/>
    </location>
</feature>
<feature type="transmembrane region" description="Helical" evidence="6">
    <location>
        <begin position="57"/>
        <end position="75"/>
    </location>
</feature>
<protein>
    <submittedName>
        <fullName evidence="8">O-antigen ligase family protein</fullName>
    </submittedName>
</protein>
<evidence type="ECO:0000313" key="8">
    <source>
        <dbReference type="EMBL" id="MDN4521093.1"/>
    </source>
</evidence>
<proteinExistence type="predicted"/>
<feature type="transmembrane region" description="Helical" evidence="6">
    <location>
        <begin position="402"/>
        <end position="423"/>
    </location>
</feature>
<feature type="domain" description="O-antigen ligase-related" evidence="7">
    <location>
        <begin position="257"/>
        <end position="406"/>
    </location>
</feature>
<feature type="transmembrane region" description="Helical" evidence="6">
    <location>
        <begin position="12"/>
        <end position="30"/>
    </location>
</feature>
<dbReference type="InterPro" id="IPR051533">
    <property type="entry name" value="WaaL-like"/>
</dbReference>
<accession>A0ABT8HK03</accession>
<dbReference type="PANTHER" id="PTHR37422:SF13">
    <property type="entry name" value="LIPOPOLYSACCHARIDE BIOSYNTHESIS PROTEIN PA4999-RELATED"/>
    <property type="match status" value="1"/>
</dbReference>
<evidence type="ECO:0000256" key="6">
    <source>
        <dbReference type="SAM" id="Phobius"/>
    </source>
</evidence>
<feature type="transmembrane region" description="Helical" evidence="6">
    <location>
        <begin position="453"/>
        <end position="473"/>
    </location>
</feature>
<comment type="subcellular location">
    <subcellularLocation>
        <location evidence="1">Membrane</location>
        <topology evidence="1">Multi-pass membrane protein</topology>
    </subcellularLocation>
</comment>
<feature type="transmembrane region" description="Helical" evidence="6">
    <location>
        <begin position="251"/>
        <end position="268"/>
    </location>
</feature>
<evidence type="ECO:0000313" key="9">
    <source>
        <dbReference type="Proteomes" id="UP001172687"/>
    </source>
</evidence>
<feature type="transmembrane region" description="Helical" evidence="6">
    <location>
        <begin position="166"/>
        <end position="190"/>
    </location>
</feature>
<dbReference type="Pfam" id="PF04932">
    <property type="entry name" value="Wzy_C"/>
    <property type="match status" value="1"/>
</dbReference>
<organism evidence="8 9">
    <name type="scientific">Mycolicibacterium austroafricanum</name>
    <name type="common">Mycobacterium austroafricanum</name>
    <dbReference type="NCBI Taxonomy" id="39687"/>
    <lineage>
        <taxon>Bacteria</taxon>
        <taxon>Bacillati</taxon>
        <taxon>Actinomycetota</taxon>
        <taxon>Actinomycetes</taxon>
        <taxon>Mycobacteriales</taxon>
        <taxon>Mycobacteriaceae</taxon>
        <taxon>Mycolicibacterium</taxon>
    </lineage>
</organism>
<feature type="transmembrane region" description="Helical" evidence="6">
    <location>
        <begin position="36"/>
        <end position="52"/>
    </location>
</feature>
<keyword evidence="2 6" id="KW-0812">Transmembrane</keyword>
<evidence type="ECO:0000256" key="4">
    <source>
        <dbReference type="ARBA" id="ARBA00023136"/>
    </source>
</evidence>
<feature type="region of interest" description="Disordered" evidence="5">
    <location>
        <begin position="649"/>
        <end position="671"/>
    </location>
</feature>
<dbReference type="GO" id="GO:0016874">
    <property type="term" value="F:ligase activity"/>
    <property type="evidence" value="ECO:0007669"/>
    <property type="project" value="UniProtKB-KW"/>
</dbReference>
<evidence type="ECO:0000256" key="2">
    <source>
        <dbReference type="ARBA" id="ARBA00022692"/>
    </source>
</evidence>
<feature type="transmembrane region" description="Helical" evidence="6">
    <location>
        <begin position="110"/>
        <end position="133"/>
    </location>
</feature>
<evidence type="ECO:0000256" key="1">
    <source>
        <dbReference type="ARBA" id="ARBA00004141"/>
    </source>
</evidence>
<feature type="transmembrane region" description="Helical" evidence="6">
    <location>
        <begin position="81"/>
        <end position="98"/>
    </location>
</feature>
<feature type="transmembrane region" description="Helical" evidence="6">
    <location>
        <begin position="430"/>
        <end position="447"/>
    </location>
</feature>
<feature type="transmembrane region" description="Helical" evidence="6">
    <location>
        <begin position="139"/>
        <end position="159"/>
    </location>
</feature>
<keyword evidence="8" id="KW-0436">Ligase</keyword>
<reference evidence="8" key="1">
    <citation type="submission" date="2023-07" db="EMBL/GenBank/DDBJ databases">
        <title>Degradation of tert-butanol by M. austroafricanum TBA100.</title>
        <authorList>
            <person name="Helbich S."/>
            <person name="Vainshtein Y."/>
        </authorList>
    </citation>
    <scope>NUCLEOTIDE SEQUENCE</scope>
    <source>
        <strain evidence="8">TBA100</strain>
    </source>
</reference>
<dbReference type="InterPro" id="IPR007016">
    <property type="entry name" value="O-antigen_ligase-rel_domated"/>
</dbReference>
<feature type="transmembrane region" description="Helical" evidence="6">
    <location>
        <begin position="485"/>
        <end position="503"/>
    </location>
</feature>
<keyword evidence="4 6" id="KW-0472">Membrane</keyword>
<keyword evidence="9" id="KW-1185">Reference proteome</keyword>
<evidence type="ECO:0000259" key="7">
    <source>
        <dbReference type="Pfam" id="PF04932"/>
    </source>
</evidence>
<dbReference type="RefSeq" id="WP_105389233.1">
    <property type="nucleotide sequence ID" value="NZ_CP070380.1"/>
</dbReference>
<dbReference type="Proteomes" id="UP001172687">
    <property type="component" value="Unassembled WGS sequence"/>
</dbReference>
<gene>
    <name evidence="8" type="ORF">QYF68_25190</name>
</gene>
<evidence type="ECO:0000256" key="3">
    <source>
        <dbReference type="ARBA" id="ARBA00022989"/>
    </source>
</evidence>